<evidence type="ECO:0000313" key="1">
    <source>
        <dbReference type="EMBL" id="MCX3063725.1"/>
    </source>
</evidence>
<name>A0ABT3U327_9ACTN</name>
<organism evidence="1 2">
    <name type="scientific">Streptomyces beihaiensis</name>
    <dbReference type="NCBI Taxonomy" id="2984495"/>
    <lineage>
        <taxon>Bacteria</taxon>
        <taxon>Bacillati</taxon>
        <taxon>Actinomycetota</taxon>
        <taxon>Actinomycetes</taxon>
        <taxon>Kitasatosporales</taxon>
        <taxon>Streptomycetaceae</taxon>
        <taxon>Streptomyces</taxon>
    </lineage>
</organism>
<evidence type="ECO:0000313" key="2">
    <source>
        <dbReference type="Proteomes" id="UP001163064"/>
    </source>
</evidence>
<dbReference type="EMBL" id="JAPHNL010000320">
    <property type="protein sequence ID" value="MCX3063725.1"/>
    <property type="molecule type" value="Genomic_DNA"/>
</dbReference>
<sequence length="779" mass="85887">MPEQSITFLPLSYAARPPRMVVVAPHDDGDWFVWTAAALARLSAVWGCSGSVVVPASAVGHPAVDRCLARLNPDHVLAYVPSWATYDGLNPGAIDRLLTERGISDSAAADQFRQMLYKEPWNSPVVQEAEAAADHLRLQLAPNKREDLIQCSHLFDDDNPRELTPLAAVATSPLIGVPRSLVSTADALAYAMHVGIEASTIGGQITDKEWREAATRGTESPLLSQLHPGVRDDSKAMRSHEAGLCVPITRSFRPQERVAVLGNQPEDFALAEVLRQIRGSVTWLPWAEPGISDMWLFSGRGSDRLLVTSASLSTEETHQRINARWENRPIRHIEPEEEEHRFDVVAPVNINLDNPFMVVLRDTWDQPRSLPVTVESDGSLQTSLSLAAEVPRGLDPNRHRWQVTLIAHNHPLPPLPALSSTVTATGQNPWETFVRAGDGGVTYWSHRFDFVPSGASLAGSLASPKLAWPGIKRMLQVTASTHAVEVLPSPAGKRAAITERLLGSRTNLEKLAASPGWALLRRFLPNSAQDDIPEGSRWKLKSAVVLSWEAVAAHDDTDWDMTARRGQIDQWTSQGVLRRGLILGCGHCPILEFYPLSEISQSYRCRRCGGENQLTKERWRPAAHEPRWFYDLHPAVLELVMNDGDVPLLATQYLRSQYWARQALVCEEFELIKDGNRFVEMDFALATTEELWVGEAKSNDSLGDSAKQRRREAGKLIEGCTLVGAVGLVLATAQAQWSVTTLEAIKSEIAGRRRAEKPVPKISLISGLGDAPQIAQLTI</sequence>
<dbReference type="RefSeq" id="WP_266604896.1">
    <property type="nucleotide sequence ID" value="NZ_JAPHNL010000320.1"/>
</dbReference>
<proteinExistence type="predicted"/>
<dbReference type="Proteomes" id="UP001163064">
    <property type="component" value="Unassembled WGS sequence"/>
</dbReference>
<comment type="caution">
    <text evidence="1">The sequence shown here is derived from an EMBL/GenBank/DDBJ whole genome shotgun (WGS) entry which is preliminary data.</text>
</comment>
<reference evidence="1" key="1">
    <citation type="submission" date="2022-10" db="EMBL/GenBank/DDBJ databases">
        <title>Streptomyces beihaiensis sp. nov., a chitin degrading actinobacterium, isolated from shrimp pond soil.</title>
        <authorList>
            <person name="Xie J."/>
            <person name="Shen N."/>
        </authorList>
    </citation>
    <scope>NUCLEOTIDE SEQUENCE</scope>
    <source>
        <strain evidence="1">GXMU-J5</strain>
    </source>
</reference>
<keyword evidence="2" id="KW-1185">Reference proteome</keyword>
<protein>
    <submittedName>
        <fullName evidence="1">Uncharacterized protein</fullName>
    </submittedName>
</protein>
<gene>
    <name evidence="1" type="ORF">OFY01_29005</name>
</gene>
<accession>A0ABT3U327</accession>